<dbReference type="GO" id="GO:0004559">
    <property type="term" value="F:alpha-mannosidase activity"/>
    <property type="evidence" value="ECO:0007669"/>
    <property type="project" value="InterPro"/>
</dbReference>
<comment type="caution">
    <text evidence="2">The sequence shown here is derived from an EMBL/GenBank/DDBJ whole genome shotgun (WGS) entry which is preliminary data.</text>
</comment>
<sequence>MPGQRRAARAGGTDFTFTVAEPGWTMFMVGHFHYDPVWWNTQAGYTSAWTEDPPGQCRQNNGVDLVRAHLDKARREPEYKFVLAEVDYLKPHWDTHPEDRADLRRLIAEGASR</sequence>
<proteinExistence type="predicted"/>
<dbReference type="SUPFAM" id="SSF88713">
    <property type="entry name" value="Glycoside hydrolase/deacetylase"/>
    <property type="match status" value="1"/>
</dbReference>
<evidence type="ECO:0000313" key="2">
    <source>
        <dbReference type="EMBL" id="PQM46488.1"/>
    </source>
</evidence>
<dbReference type="GO" id="GO:0006013">
    <property type="term" value="P:mannose metabolic process"/>
    <property type="evidence" value="ECO:0007669"/>
    <property type="project" value="InterPro"/>
</dbReference>
<dbReference type="Proteomes" id="UP000238296">
    <property type="component" value="Unassembled WGS sequence"/>
</dbReference>
<reference evidence="2 3" key="1">
    <citation type="journal article" date="2017" name="Int. J. Syst. Evol. Microbiol.">
        <title>Mycobacterium talmoniae sp. nov., a slowly growing mycobacterium isolated from human respiratory samples.</title>
        <authorList>
            <person name="Davidson R.M."/>
            <person name="DeGroote M.A."/>
            <person name="Marola J.L."/>
            <person name="Buss S."/>
            <person name="Jones V."/>
            <person name="McNeil M.R."/>
            <person name="Freifeld A.G."/>
            <person name="Elaine Epperson L."/>
            <person name="Hasan N.A."/>
            <person name="Jackson M."/>
            <person name="Iwen P.C."/>
            <person name="Salfinger M."/>
            <person name="Strong M."/>
        </authorList>
    </citation>
    <scope>NUCLEOTIDE SEQUENCE [LARGE SCALE GENOMIC DNA]</scope>
    <source>
        <strain evidence="2 3">ATCC BAA-2683</strain>
    </source>
</reference>
<name>A0A2S8BIP1_9MYCO</name>
<accession>A0A2S8BIP1</accession>
<dbReference type="InterPro" id="IPR011330">
    <property type="entry name" value="Glyco_hydro/deAcase_b/a-brl"/>
</dbReference>
<feature type="domain" description="Glycoside hydrolase family 38 N-terminal" evidence="1">
    <location>
        <begin position="25"/>
        <end position="110"/>
    </location>
</feature>
<dbReference type="Gene3D" id="3.20.110.10">
    <property type="entry name" value="Glycoside hydrolase 38, N terminal domain"/>
    <property type="match status" value="1"/>
</dbReference>
<dbReference type="InterPro" id="IPR027291">
    <property type="entry name" value="Glyco_hydro_38_N_sf"/>
</dbReference>
<evidence type="ECO:0000313" key="3">
    <source>
        <dbReference type="Proteomes" id="UP000238296"/>
    </source>
</evidence>
<dbReference type="InterPro" id="IPR000602">
    <property type="entry name" value="Glyco_hydro_38_N"/>
</dbReference>
<organism evidence="2 3">
    <name type="scientific">Mycobacterium talmoniae</name>
    <dbReference type="NCBI Taxonomy" id="1858794"/>
    <lineage>
        <taxon>Bacteria</taxon>
        <taxon>Bacillati</taxon>
        <taxon>Actinomycetota</taxon>
        <taxon>Actinomycetes</taxon>
        <taxon>Mycobacteriales</taxon>
        <taxon>Mycobacteriaceae</taxon>
        <taxon>Mycobacterium</taxon>
    </lineage>
</organism>
<evidence type="ECO:0000259" key="1">
    <source>
        <dbReference type="Pfam" id="PF01074"/>
    </source>
</evidence>
<dbReference type="Pfam" id="PF01074">
    <property type="entry name" value="Glyco_hydro_38N"/>
    <property type="match status" value="1"/>
</dbReference>
<dbReference type="AlphaFoldDB" id="A0A2S8BIP1"/>
<dbReference type="EMBL" id="PPEA01000479">
    <property type="protein sequence ID" value="PQM46488.1"/>
    <property type="molecule type" value="Genomic_DNA"/>
</dbReference>
<gene>
    <name evidence="2" type="ORF">C1Y40_03342</name>
</gene>
<protein>
    <recommendedName>
        <fullName evidence="1">Glycoside hydrolase family 38 N-terminal domain-containing protein</fullName>
    </recommendedName>
</protein>